<dbReference type="GO" id="GO:0000028">
    <property type="term" value="P:ribosomal small subunit assembly"/>
    <property type="evidence" value="ECO:0007669"/>
    <property type="project" value="TreeGrafter"/>
</dbReference>
<sequence>MAIVEKLGEYNVLPLLYDESADESTSHSLFLKKYRSDKKSMDKPVGKTLTVLNIPPYVTEVNLERIFSTVGPVEKVTLIDSYSNEHHLKYQVPSEFFNQRQPFKFKIGFIVFKKSDSVEIALRLESLPPLNNDKDVLLTGVEKWTEEYNKQIVDTSEMQTEIDFYMKHYDKVKNSETIEDEGDDEWITVGKKGQNAGFKQKESVISKLEQKIQNQKKRAKSLSNFYTFELRDSKKQQLLELRKKLEDDKLKIMSIKQKRKFKPY</sequence>
<evidence type="ECO:0000256" key="2">
    <source>
        <dbReference type="ARBA" id="ARBA00022884"/>
    </source>
</evidence>
<dbReference type="STRING" id="568069.A0A1J1HQ70"/>
<dbReference type="SUPFAM" id="SSF54928">
    <property type="entry name" value="RNA-binding domain, RBD"/>
    <property type="match status" value="1"/>
</dbReference>
<proteinExistence type="inferred from homology"/>
<evidence type="ECO:0000256" key="4">
    <source>
        <dbReference type="SAM" id="Coils"/>
    </source>
</evidence>
<evidence type="ECO:0000259" key="5">
    <source>
        <dbReference type="PROSITE" id="PS50102"/>
    </source>
</evidence>
<dbReference type="AlphaFoldDB" id="A0A1J1HQ70"/>
<dbReference type="CDD" id="cd12951">
    <property type="entry name" value="RRP7_Rrp7A"/>
    <property type="match status" value="1"/>
</dbReference>
<dbReference type="InterPro" id="IPR000504">
    <property type="entry name" value="RRM_dom"/>
</dbReference>
<dbReference type="GO" id="GO:0032545">
    <property type="term" value="C:CURI complex"/>
    <property type="evidence" value="ECO:0007669"/>
    <property type="project" value="TreeGrafter"/>
</dbReference>
<accession>A0A1J1HQ70</accession>
<dbReference type="InterPro" id="IPR024326">
    <property type="entry name" value="RRP7_C"/>
</dbReference>
<dbReference type="Gene3D" id="6.10.250.1770">
    <property type="match status" value="1"/>
</dbReference>
<evidence type="ECO:0000313" key="6">
    <source>
        <dbReference type="EMBL" id="CRK90189.1"/>
    </source>
</evidence>
<dbReference type="Pfam" id="PF00076">
    <property type="entry name" value="RRM_1"/>
    <property type="match status" value="1"/>
</dbReference>
<gene>
    <name evidence="6" type="ORF">CLUMA_CG003903</name>
</gene>
<evidence type="ECO:0000256" key="1">
    <source>
        <dbReference type="ARBA" id="ARBA00006110"/>
    </source>
</evidence>
<dbReference type="GO" id="GO:0034456">
    <property type="term" value="C:UTP-C complex"/>
    <property type="evidence" value="ECO:0007669"/>
    <property type="project" value="TreeGrafter"/>
</dbReference>
<organism evidence="6 7">
    <name type="scientific">Clunio marinus</name>
    <dbReference type="NCBI Taxonomy" id="568069"/>
    <lineage>
        <taxon>Eukaryota</taxon>
        <taxon>Metazoa</taxon>
        <taxon>Ecdysozoa</taxon>
        <taxon>Arthropoda</taxon>
        <taxon>Hexapoda</taxon>
        <taxon>Insecta</taxon>
        <taxon>Pterygota</taxon>
        <taxon>Neoptera</taxon>
        <taxon>Endopterygota</taxon>
        <taxon>Diptera</taxon>
        <taxon>Nematocera</taxon>
        <taxon>Chironomoidea</taxon>
        <taxon>Chironomidae</taxon>
        <taxon>Clunio</taxon>
    </lineage>
</organism>
<keyword evidence="4" id="KW-0175">Coiled coil</keyword>
<feature type="domain" description="RRM" evidence="5">
    <location>
        <begin position="47"/>
        <end position="143"/>
    </location>
</feature>
<protein>
    <submittedName>
        <fullName evidence="6">CLUMA_CG003903, isoform A</fullName>
    </submittedName>
</protein>
<dbReference type="InterPro" id="IPR035979">
    <property type="entry name" value="RBD_domain_sf"/>
</dbReference>
<dbReference type="InterPro" id="IPR012677">
    <property type="entry name" value="Nucleotide-bd_a/b_plait_sf"/>
</dbReference>
<dbReference type="Pfam" id="PF12923">
    <property type="entry name" value="RRP7"/>
    <property type="match status" value="1"/>
</dbReference>
<reference evidence="6 7" key="1">
    <citation type="submission" date="2015-04" db="EMBL/GenBank/DDBJ databases">
        <authorList>
            <person name="Syromyatnikov M.Y."/>
            <person name="Popov V.N."/>
        </authorList>
    </citation>
    <scope>NUCLEOTIDE SEQUENCE [LARGE SCALE GENOMIC DNA]</scope>
</reference>
<dbReference type="InterPro" id="IPR040446">
    <property type="entry name" value="RRP7"/>
</dbReference>
<comment type="similarity">
    <text evidence="1">Belongs to the RRP7 family.</text>
</comment>
<evidence type="ECO:0000256" key="3">
    <source>
        <dbReference type="PROSITE-ProRule" id="PRU00176"/>
    </source>
</evidence>
<dbReference type="Gene3D" id="3.30.70.330">
    <property type="match status" value="1"/>
</dbReference>
<keyword evidence="2 3" id="KW-0694">RNA-binding</keyword>
<feature type="coiled-coil region" evidence="4">
    <location>
        <begin position="198"/>
        <end position="258"/>
    </location>
</feature>
<dbReference type="PROSITE" id="PS50102">
    <property type="entry name" value="RRM"/>
    <property type="match status" value="1"/>
</dbReference>
<name>A0A1J1HQ70_9DIPT</name>
<dbReference type="PANTHER" id="PTHR13191:SF0">
    <property type="entry name" value="RIBOSOMAL RNA-PROCESSING PROTEIN 7 HOMOLOG A-RELATED"/>
    <property type="match status" value="1"/>
</dbReference>
<dbReference type="EMBL" id="CVRI01000017">
    <property type="protein sequence ID" value="CRK90189.1"/>
    <property type="molecule type" value="Genomic_DNA"/>
</dbReference>
<dbReference type="GO" id="GO:0003723">
    <property type="term" value="F:RNA binding"/>
    <property type="evidence" value="ECO:0007669"/>
    <property type="project" value="UniProtKB-UniRule"/>
</dbReference>
<dbReference type="Proteomes" id="UP000183832">
    <property type="component" value="Unassembled WGS sequence"/>
</dbReference>
<dbReference type="PANTHER" id="PTHR13191">
    <property type="entry name" value="RIBOSOMAL RNA PROCESSING PROTEIN 7-RELATED"/>
    <property type="match status" value="1"/>
</dbReference>
<dbReference type="OrthoDB" id="5390at2759"/>
<keyword evidence="7" id="KW-1185">Reference proteome</keyword>
<evidence type="ECO:0000313" key="7">
    <source>
        <dbReference type="Proteomes" id="UP000183832"/>
    </source>
</evidence>
<dbReference type="GO" id="GO:0006364">
    <property type="term" value="P:rRNA processing"/>
    <property type="evidence" value="ECO:0007669"/>
    <property type="project" value="TreeGrafter"/>
</dbReference>